<dbReference type="InterPro" id="IPR029269">
    <property type="entry name" value="Zf-tcix"/>
</dbReference>
<dbReference type="CTD" id="20211122"/>
<accession>T1FQM5</accession>
<proteinExistence type="predicted"/>
<organism evidence="4 5">
    <name type="scientific">Helobdella robusta</name>
    <name type="common">Californian leech</name>
    <dbReference type="NCBI Taxonomy" id="6412"/>
    <lineage>
        <taxon>Eukaryota</taxon>
        <taxon>Metazoa</taxon>
        <taxon>Spiralia</taxon>
        <taxon>Lophotrochozoa</taxon>
        <taxon>Annelida</taxon>
        <taxon>Clitellata</taxon>
        <taxon>Hirudinea</taxon>
        <taxon>Rhynchobdellida</taxon>
        <taxon>Glossiphoniidae</taxon>
        <taxon>Helobdella</taxon>
    </lineage>
</organism>
<gene>
    <name evidence="4" type="primary">20211122</name>
    <name evidence="3" type="ORF">HELRODRAFT_189088</name>
</gene>
<feature type="domain" description="Putative treble-clef zinc-finger" evidence="2">
    <location>
        <begin position="44"/>
        <end position="80"/>
    </location>
</feature>
<dbReference type="PANTHER" id="PTHR13518:SF1">
    <property type="entry name" value="C2ORF42 HOMOLOG"/>
    <property type="match status" value="1"/>
</dbReference>
<feature type="region of interest" description="Disordered" evidence="1">
    <location>
        <begin position="404"/>
        <end position="432"/>
    </location>
</feature>
<evidence type="ECO:0000259" key="2">
    <source>
        <dbReference type="Pfam" id="PF14952"/>
    </source>
</evidence>
<dbReference type="EnsemblMetazoa" id="HelroT189088">
    <property type="protein sequence ID" value="HelroP189088"/>
    <property type="gene ID" value="HelroG189088"/>
</dbReference>
<dbReference type="OrthoDB" id="6506929at2759"/>
<name>T1FQM5_HELRO</name>
<dbReference type="InterPro" id="IPR026049">
    <property type="entry name" value="C2orf42"/>
</dbReference>
<reference evidence="3 5" key="2">
    <citation type="journal article" date="2013" name="Nature">
        <title>Insights into bilaterian evolution from three spiralian genomes.</title>
        <authorList>
            <person name="Simakov O."/>
            <person name="Marletaz F."/>
            <person name="Cho S.J."/>
            <person name="Edsinger-Gonzales E."/>
            <person name="Havlak P."/>
            <person name="Hellsten U."/>
            <person name="Kuo D.H."/>
            <person name="Larsson T."/>
            <person name="Lv J."/>
            <person name="Arendt D."/>
            <person name="Savage R."/>
            <person name="Osoegawa K."/>
            <person name="de Jong P."/>
            <person name="Grimwood J."/>
            <person name="Chapman J.A."/>
            <person name="Shapiro H."/>
            <person name="Aerts A."/>
            <person name="Otillar R.P."/>
            <person name="Terry A.Y."/>
            <person name="Boore J.L."/>
            <person name="Grigoriev I.V."/>
            <person name="Lindberg D.R."/>
            <person name="Seaver E.C."/>
            <person name="Weisblat D.A."/>
            <person name="Putnam N.H."/>
            <person name="Rokhsar D.S."/>
        </authorList>
    </citation>
    <scope>NUCLEOTIDE SEQUENCE</scope>
</reference>
<reference evidence="5" key="1">
    <citation type="submission" date="2012-12" db="EMBL/GenBank/DDBJ databases">
        <authorList>
            <person name="Hellsten U."/>
            <person name="Grimwood J."/>
            <person name="Chapman J.A."/>
            <person name="Shapiro H."/>
            <person name="Aerts A."/>
            <person name="Otillar R.P."/>
            <person name="Terry A.Y."/>
            <person name="Boore J.L."/>
            <person name="Simakov O."/>
            <person name="Marletaz F."/>
            <person name="Cho S.-J."/>
            <person name="Edsinger-Gonzales E."/>
            <person name="Havlak P."/>
            <person name="Kuo D.-H."/>
            <person name="Larsson T."/>
            <person name="Lv J."/>
            <person name="Arendt D."/>
            <person name="Savage R."/>
            <person name="Osoegawa K."/>
            <person name="de Jong P."/>
            <person name="Lindberg D.R."/>
            <person name="Seaver E.C."/>
            <person name="Weisblat D.A."/>
            <person name="Putnam N.H."/>
            <person name="Grigoriev I.V."/>
            <person name="Rokhsar D.S."/>
        </authorList>
    </citation>
    <scope>NUCLEOTIDE SEQUENCE</scope>
</reference>
<dbReference type="Pfam" id="PF14952">
    <property type="entry name" value="zf-tcix"/>
    <property type="match status" value="1"/>
</dbReference>
<dbReference type="KEGG" id="hro:HELRODRAFT_189088"/>
<dbReference type="eggNOG" id="ENOG502R3NH">
    <property type="taxonomic scope" value="Eukaryota"/>
</dbReference>
<dbReference type="EMBL" id="KB097495">
    <property type="protein sequence ID" value="ESN96050.1"/>
    <property type="molecule type" value="Genomic_DNA"/>
</dbReference>
<protein>
    <recommendedName>
        <fullName evidence="2">Putative treble-clef zinc-finger domain-containing protein</fullName>
    </recommendedName>
</protein>
<dbReference type="InParanoid" id="T1FQM5"/>
<reference evidence="4" key="3">
    <citation type="submission" date="2015-06" db="UniProtKB">
        <authorList>
            <consortium name="EnsemblMetazoa"/>
        </authorList>
    </citation>
    <scope>IDENTIFICATION</scope>
</reference>
<dbReference type="RefSeq" id="XP_009025307.1">
    <property type="nucleotide sequence ID" value="XM_009027059.1"/>
</dbReference>
<dbReference type="AlphaFoldDB" id="T1FQM5"/>
<feature type="compositionally biased region" description="Polar residues" evidence="1">
    <location>
        <begin position="413"/>
        <end position="426"/>
    </location>
</feature>
<keyword evidence="5" id="KW-1185">Reference proteome</keyword>
<evidence type="ECO:0000313" key="5">
    <source>
        <dbReference type="Proteomes" id="UP000015101"/>
    </source>
</evidence>
<evidence type="ECO:0000256" key="1">
    <source>
        <dbReference type="SAM" id="MobiDB-lite"/>
    </source>
</evidence>
<dbReference type="GO" id="GO:0005634">
    <property type="term" value="C:nucleus"/>
    <property type="evidence" value="ECO:0000318"/>
    <property type="project" value="GO_Central"/>
</dbReference>
<evidence type="ECO:0000313" key="3">
    <source>
        <dbReference type="EMBL" id="ESN96050.1"/>
    </source>
</evidence>
<evidence type="ECO:0000313" key="4">
    <source>
        <dbReference type="EnsemblMetazoa" id="HelroP189088"/>
    </source>
</evidence>
<dbReference type="Proteomes" id="UP000015101">
    <property type="component" value="Unassembled WGS sequence"/>
</dbReference>
<dbReference type="EMBL" id="AMQM01001286">
    <property type="status" value="NOT_ANNOTATED_CDS"/>
    <property type="molecule type" value="Genomic_DNA"/>
</dbReference>
<dbReference type="GeneID" id="20211122"/>
<dbReference type="PANTHER" id="PTHR13518">
    <property type="entry name" value="PUTATIVE TREBLE-CLEF ZINC-FINGER C2ORF42 FAMILY MEMBER"/>
    <property type="match status" value="1"/>
</dbReference>
<dbReference type="HOGENOM" id="CLU_022155_0_0_1"/>
<sequence>MKTFKRTAADNNNNFLNNTNSSSNNFAYNINHKSTILLKLLDGLGKPTKRGVRQCPKCGYVNGLRGFQCKNKSCAFRFKNELVVPAENDKSLFDVDKFLDTEYFKKTYKIVKLVSSDRFYSVQRLVTDECEFRKEDWGFVYLPFSEHPRNRKPIDDIVLEDFENFQKMANCSMTSCENFSKDSRTSLYKKHKIRRSNDEDMSQPKCEHIKAAYLSAHTGTIFPINRNVLDTVYLPMETKIQLTKLLVNQSDLNVIVQRVSDHVFVVRINSDFLHPLGFSHVHVTGISGESESETLIGSNDLKKNFSLKCWCGLSLDLDFFKDSTYQPCTFLFACLLALSSSSIYNSLSFPLLSEMDEYYNQVNMVQESMFNVDPINSQSPANGNEEDDDPITRSEDVLEYLKSLPKNDEDKAGTSQAKESFQLQDVNNSNNNNNNINAINNKNNKNNTDIINKTVISSGNNFKPSLTIVKRISNKGNDISGNNANNIVNNNISDINNSSIGAVNSVNSNIFNNSNINTTGLNNNNKLANVIHIKCKPRPLHLLTPQNFFDVVHERISHFHGLKKKRLPDSILTVSRYPPTDTDPPFGQFLQYMWNLKDPKHVQYIFSTSTNKFDLSQLFIENKDGTYSKYEPQIPTTDSNNPLTNSKPIIRPLHLKTQLEIGFNKDYKLSKPFIIEWMPDFYPKSKVGRLVLKYEFSHYNCARPDETIEMC</sequence>